<dbReference type="PRINTS" id="PR00505">
    <property type="entry name" value="D12N6MTFRASE"/>
</dbReference>
<dbReference type="GO" id="GO:0009307">
    <property type="term" value="P:DNA restriction-modification system"/>
    <property type="evidence" value="ECO:0007669"/>
    <property type="project" value="InterPro"/>
</dbReference>
<dbReference type="InterPro" id="IPR012263">
    <property type="entry name" value="M_m6A_EcoRV"/>
</dbReference>
<dbReference type="PANTHER" id="PTHR30481:SF2">
    <property type="entry name" value="SITE-SPECIFIC DNA-METHYLTRANSFERASE (ADENINE-SPECIFIC)"/>
    <property type="match status" value="1"/>
</dbReference>
<dbReference type="AlphaFoldDB" id="A0A7C5V1P5"/>
<dbReference type="SUPFAM" id="SSF53335">
    <property type="entry name" value="S-adenosyl-L-methionine-dependent methyltransferases"/>
    <property type="match status" value="1"/>
</dbReference>
<dbReference type="GO" id="GO:0043565">
    <property type="term" value="F:sequence-specific DNA binding"/>
    <property type="evidence" value="ECO:0007669"/>
    <property type="project" value="TreeGrafter"/>
</dbReference>
<name>A0A7C5V1P5_9FIRM</name>
<keyword evidence="5" id="KW-0949">S-adenosyl-L-methionine</keyword>
<evidence type="ECO:0000256" key="4">
    <source>
        <dbReference type="ARBA" id="ARBA00022679"/>
    </source>
</evidence>
<dbReference type="InterPro" id="IPR029063">
    <property type="entry name" value="SAM-dependent_MTases_sf"/>
</dbReference>
<evidence type="ECO:0000313" key="7">
    <source>
        <dbReference type="EMBL" id="HHS01990.1"/>
    </source>
</evidence>
<dbReference type="InterPro" id="IPR023095">
    <property type="entry name" value="Ade_MeTrfase_dom_2"/>
</dbReference>
<evidence type="ECO:0000256" key="3">
    <source>
        <dbReference type="ARBA" id="ARBA00022603"/>
    </source>
</evidence>
<dbReference type="GO" id="GO:0032259">
    <property type="term" value="P:methylation"/>
    <property type="evidence" value="ECO:0007669"/>
    <property type="project" value="UniProtKB-KW"/>
</dbReference>
<sequence>MLKNVLRYPGGKSKALKYILPNLPVGFKEYREPMVGGGAVALAVKQLYTNVKVKINDLNYDLICFWKQLRDNPVQLIEEVSRIKENYKDGRKLYEFLTAQNSDSEFERAVRFYVLNRITFSGTGDSGGYSQQSFENRFTWSAINKLKQAAEIIKDFEISHGDYEKLLFEPGDKVFIFLDPPYFSTTESRLYGKNGDLHLNFDHERFAFNMKKCPHLWMITYDDSSEVRKLFRFANIYEWELQYGMNNYKQPKAEKGKELFITNYKLEELHQKEKYALGL</sequence>
<dbReference type="Gene3D" id="3.40.50.150">
    <property type="entry name" value="Vaccinia Virus protein VP39"/>
    <property type="match status" value="1"/>
</dbReference>
<dbReference type="PROSITE" id="PS00092">
    <property type="entry name" value="N6_MTASE"/>
    <property type="match status" value="1"/>
</dbReference>
<keyword evidence="3 7" id="KW-0489">Methyltransferase</keyword>
<dbReference type="GO" id="GO:0009007">
    <property type="term" value="F:site-specific DNA-methyltransferase (adenine-specific) activity"/>
    <property type="evidence" value="ECO:0007669"/>
    <property type="project" value="UniProtKB-EC"/>
</dbReference>
<evidence type="ECO:0000256" key="5">
    <source>
        <dbReference type="ARBA" id="ARBA00022691"/>
    </source>
</evidence>
<comment type="similarity">
    <text evidence="1">Belongs to the N(4)/N(6)-methyltransferase family.</text>
</comment>
<proteinExistence type="inferred from homology"/>
<evidence type="ECO:0000256" key="1">
    <source>
        <dbReference type="ARBA" id="ARBA00006594"/>
    </source>
</evidence>
<dbReference type="Pfam" id="PF02086">
    <property type="entry name" value="MethyltransfD12"/>
    <property type="match status" value="1"/>
</dbReference>
<dbReference type="PANTHER" id="PTHR30481">
    <property type="entry name" value="DNA ADENINE METHYLASE"/>
    <property type="match status" value="1"/>
</dbReference>
<organism evidence="7">
    <name type="scientific">Caldicellulosiruptor owensensis</name>
    <dbReference type="NCBI Taxonomy" id="55205"/>
    <lineage>
        <taxon>Bacteria</taxon>
        <taxon>Bacillati</taxon>
        <taxon>Bacillota</taxon>
        <taxon>Bacillota incertae sedis</taxon>
        <taxon>Caldicellulosiruptorales</taxon>
        <taxon>Caldicellulosiruptoraceae</taxon>
        <taxon>Caldicellulosiruptor</taxon>
    </lineage>
</organism>
<dbReference type="EMBL" id="DRUZ01000071">
    <property type="protein sequence ID" value="HHS01990.1"/>
    <property type="molecule type" value="Genomic_DNA"/>
</dbReference>
<dbReference type="GO" id="GO:0006298">
    <property type="term" value="P:mismatch repair"/>
    <property type="evidence" value="ECO:0007669"/>
    <property type="project" value="TreeGrafter"/>
</dbReference>
<dbReference type="InterPro" id="IPR002052">
    <property type="entry name" value="DNA_methylase_N6_adenine_CS"/>
</dbReference>
<dbReference type="Gene3D" id="1.10.1020.10">
    <property type="entry name" value="Adenine-specific Methyltransferase, Domain 2"/>
    <property type="match status" value="1"/>
</dbReference>
<evidence type="ECO:0000256" key="2">
    <source>
        <dbReference type="ARBA" id="ARBA00011900"/>
    </source>
</evidence>
<gene>
    <name evidence="7" type="ORF">ENL71_05645</name>
</gene>
<evidence type="ECO:0000256" key="6">
    <source>
        <dbReference type="ARBA" id="ARBA00047942"/>
    </source>
</evidence>
<protein>
    <recommendedName>
        <fullName evidence="2">site-specific DNA-methyltransferase (adenine-specific)</fullName>
        <ecNumber evidence="2">2.1.1.72</ecNumber>
    </recommendedName>
</protein>
<comment type="caution">
    <text evidence="7">The sequence shown here is derived from an EMBL/GenBank/DDBJ whole genome shotgun (WGS) entry which is preliminary data.</text>
</comment>
<dbReference type="GO" id="GO:1904047">
    <property type="term" value="F:S-adenosyl-L-methionine binding"/>
    <property type="evidence" value="ECO:0007669"/>
    <property type="project" value="TreeGrafter"/>
</dbReference>
<dbReference type="PIRSF" id="PIRSF000398">
    <property type="entry name" value="M_m6A_EcoRV"/>
    <property type="match status" value="1"/>
</dbReference>
<accession>A0A7C5V1P5</accession>
<comment type="catalytic activity">
    <reaction evidence="6">
        <text>a 2'-deoxyadenosine in DNA + S-adenosyl-L-methionine = an N(6)-methyl-2'-deoxyadenosine in DNA + S-adenosyl-L-homocysteine + H(+)</text>
        <dbReference type="Rhea" id="RHEA:15197"/>
        <dbReference type="Rhea" id="RHEA-COMP:12418"/>
        <dbReference type="Rhea" id="RHEA-COMP:12419"/>
        <dbReference type="ChEBI" id="CHEBI:15378"/>
        <dbReference type="ChEBI" id="CHEBI:57856"/>
        <dbReference type="ChEBI" id="CHEBI:59789"/>
        <dbReference type="ChEBI" id="CHEBI:90615"/>
        <dbReference type="ChEBI" id="CHEBI:90616"/>
        <dbReference type="EC" id="2.1.1.72"/>
    </reaction>
</comment>
<reference evidence="7" key="1">
    <citation type="journal article" date="2020" name="mSystems">
        <title>Genome- and Community-Level Interaction Insights into Carbon Utilization and Element Cycling Functions of Hydrothermarchaeota in Hydrothermal Sediment.</title>
        <authorList>
            <person name="Zhou Z."/>
            <person name="Liu Y."/>
            <person name="Xu W."/>
            <person name="Pan J."/>
            <person name="Luo Z.H."/>
            <person name="Li M."/>
        </authorList>
    </citation>
    <scope>NUCLEOTIDE SEQUENCE [LARGE SCALE GENOMIC DNA]</scope>
    <source>
        <strain evidence="7">SpSt-102</strain>
    </source>
</reference>
<dbReference type="EC" id="2.1.1.72" evidence="2"/>
<dbReference type="InterPro" id="IPR012327">
    <property type="entry name" value="MeTrfase_D12"/>
</dbReference>
<keyword evidence="4" id="KW-0808">Transferase</keyword>